<keyword evidence="10" id="KW-1185">Reference proteome</keyword>
<keyword evidence="3" id="KW-0479">Metal-binding</keyword>
<dbReference type="EMBL" id="CABFNP030000711">
    <property type="protein sequence ID" value="CAI6081891.1"/>
    <property type="molecule type" value="Genomic_DNA"/>
</dbReference>
<evidence type="ECO:0000256" key="7">
    <source>
        <dbReference type="SAM" id="MobiDB-lite"/>
    </source>
</evidence>
<comment type="caution">
    <text evidence="9">The sequence shown here is derived from an EMBL/GenBank/DDBJ whole genome shotgun (WGS) entry which is preliminary data.</text>
</comment>
<comment type="similarity">
    <text evidence="2">Belongs to the TfdA dioxygenase family.</text>
</comment>
<accession>A0AA35LWA9</accession>
<dbReference type="Gene3D" id="3.60.130.10">
    <property type="entry name" value="Clavaminate synthase-like"/>
    <property type="match status" value="1"/>
</dbReference>
<sequence length="359" mass="40273">MGLLAAKSTNSTSKLTREPMKYHGSLDQYRQFQVTPVLGTEFTELQVADLLSDSEKLRDLAVLTSQRGVLFFRNQKLTPEQQKFLTNELGRLTGKPETSTLHKHPIYSEQDGAPVDGNGNRDPNVLPITSEVTRKLFSEWWTEIPPLASKTWHSDIAYEKVPTDYSTLYAIKTPEDGSGGDTIWASCYEAYDKLSLPMREFLDGIHAMHDIRSTIKSVQARGHKPADKTGAPENINTDYKTVHPIIRTNPVTGWKCIFGVGGSLMNGGLEGVTKEESDILCQYLFRLHVENHDLQARLRWGQNDLALWDNRCCIHTGTNDYKGKRQANLVMGLGEAPYFDPSSKSRREALVKDSLSATQ</sequence>
<gene>
    <name evidence="9" type="ORF">CCHLO57077_00019614</name>
</gene>
<evidence type="ECO:0000256" key="4">
    <source>
        <dbReference type="ARBA" id="ARBA00022964"/>
    </source>
</evidence>
<protein>
    <recommendedName>
        <fullName evidence="8">TauD/TfdA-like domain-containing protein</fullName>
    </recommendedName>
</protein>
<keyword evidence="6" id="KW-0408">Iron</keyword>
<dbReference type="PANTHER" id="PTHR30468:SF10">
    <property type="entry name" value="TAUD_TFDA-LIKE DOMAIN-CONTAINING PROTEIN"/>
    <property type="match status" value="1"/>
</dbReference>
<evidence type="ECO:0000256" key="2">
    <source>
        <dbReference type="ARBA" id="ARBA00005896"/>
    </source>
</evidence>
<evidence type="ECO:0000256" key="3">
    <source>
        <dbReference type="ARBA" id="ARBA00022723"/>
    </source>
</evidence>
<dbReference type="GO" id="GO:0005737">
    <property type="term" value="C:cytoplasm"/>
    <property type="evidence" value="ECO:0007669"/>
    <property type="project" value="TreeGrafter"/>
</dbReference>
<evidence type="ECO:0000256" key="6">
    <source>
        <dbReference type="ARBA" id="ARBA00023004"/>
    </source>
</evidence>
<dbReference type="Proteomes" id="UP001160390">
    <property type="component" value="Unassembled WGS sequence"/>
</dbReference>
<evidence type="ECO:0000313" key="9">
    <source>
        <dbReference type="EMBL" id="CAI6081891.1"/>
    </source>
</evidence>
<keyword evidence="5" id="KW-0560">Oxidoreductase</keyword>
<dbReference type="PANTHER" id="PTHR30468">
    <property type="entry name" value="ALPHA-KETOGLUTARATE-DEPENDENT SULFONATE DIOXYGENASE"/>
    <property type="match status" value="1"/>
</dbReference>
<dbReference type="SUPFAM" id="SSF51197">
    <property type="entry name" value="Clavaminate synthase-like"/>
    <property type="match status" value="1"/>
</dbReference>
<dbReference type="Pfam" id="PF02668">
    <property type="entry name" value="TauD"/>
    <property type="match status" value="1"/>
</dbReference>
<dbReference type="GO" id="GO:0046872">
    <property type="term" value="F:metal ion binding"/>
    <property type="evidence" value="ECO:0007669"/>
    <property type="project" value="UniProtKB-KW"/>
</dbReference>
<dbReference type="GO" id="GO:0016706">
    <property type="term" value="F:2-oxoglutarate-dependent dioxygenase activity"/>
    <property type="evidence" value="ECO:0007669"/>
    <property type="project" value="TreeGrafter"/>
</dbReference>
<feature type="domain" description="TauD/TfdA-like" evidence="8">
    <location>
        <begin position="33"/>
        <end position="325"/>
    </location>
</feature>
<dbReference type="AlphaFoldDB" id="A0AA35LWA9"/>
<feature type="region of interest" description="Disordered" evidence="7">
    <location>
        <begin position="95"/>
        <end position="121"/>
    </location>
</feature>
<dbReference type="InterPro" id="IPR003819">
    <property type="entry name" value="TauD/TfdA-like"/>
</dbReference>
<keyword evidence="4" id="KW-0223">Dioxygenase</keyword>
<evidence type="ECO:0000256" key="5">
    <source>
        <dbReference type="ARBA" id="ARBA00023002"/>
    </source>
</evidence>
<organism evidence="9 10">
    <name type="scientific">Clonostachys chloroleuca</name>
    <dbReference type="NCBI Taxonomy" id="1926264"/>
    <lineage>
        <taxon>Eukaryota</taxon>
        <taxon>Fungi</taxon>
        <taxon>Dikarya</taxon>
        <taxon>Ascomycota</taxon>
        <taxon>Pezizomycotina</taxon>
        <taxon>Sordariomycetes</taxon>
        <taxon>Hypocreomycetidae</taxon>
        <taxon>Hypocreales</taxon>
        <taxon>Bionectriaceae</taxon>
        <taxon>Clonostachys</taxon>
    </lineage>
</organism>
<name>A0AA35LWA9_9HYPO</name>
<evidence type="ECO:0000259" key="8">
    <source>
        <dbReference type="Pfam" id="PF02668"/>
    </source>
</evidence>
<reference evidence="9" key="1">
    <citation type="submission" date="2023-01" db="EMBL/GenBank/DDBJ databases">
        <authorList>
            <person name="Piombo E."/>
        </authorList>
    </citation>
    <scope>NUCLEOTIDE SEQUENCE</scope>
</reference>
<comment type="cofactor">
    <cofactor evidence="1">
        <name>Fe(2+)</name>
        <dbReference type="ChEBI" id="CHEBI:29033"/>
    </cofactor>
</comment>
<dbReference type="InterPro" id="IPR051323">
    <property type="entry name" value="AtsK-like"/>
</dbReference>
<evidence type="ECO:0000313" key="10">
    <source>
        <dbReference type="Proteomes" id="UP001160390"/>
    </source>
</evidence>
<proteinExistence type="inferred from homology"/>
<dbReference type="InterPro" id="IPR042098">
    <property type="entry name" value="TauD-like_sf"/>
</dbReference>
<evidence type="ECO:0000256" key="1">
    <source>
        <dbReference type="ARBA" id="ARBA00001954"/>
    </source>
</evidence>